<dbReference type="AlphaFoldDB" id="A0A8H6F6R0"/>
<keyword evidence="3" id="KW-1185">Reference proteome</keyword>
<dbReference type="RefSeq" id="XP_037147075.1">
    <property type="nucleotide sequence ID" value="XM_037297639.1"/>
</dbReference>
<feature type="region of interest" description="Disordered" evidence="1">
    <location>
        <begin position="1"/>
        <end position="80"/>
    </location>
</feature>
<gene>
    <name evidence="2" type="ORF">HO133_006742</name>
</gene>
<comment type="caution">
    <text evidence="2">The sequence shown here is derived from an EMBL/GenBank/DDBJ whole genome shotgun (WGS) entry which is preliminary data.</text>
</comment>
<organism evidence="2 3">
    <name type="scientific">Letharia lupina</name>
    <dbReference type="NCBI Taxonomy" id="560253"/>
    <lineage>
        <taxon>Eukaryota</taxon>
        <taxon>Fungi</taxon>
        <taxon>Dikarya</taxon>
        <taxon>Ascomycota</taxon>
        <taxon>Pezizomycotina</taxon>
        <taxon>Lecanoromycetes</taxon>
        <taxon>OSLEUM clade</taxon>
        <taxon>Lecanoromycetidae</taxon>
        <taxon>Lecanorales</taxon>
        <taxon>Lecanorineae</taxon>
        <taxon>Parmeliaceae</taxon>
        <taxon>Letharia</taxon>
    </lineage>
</organism>
<proteinExistence type="predicted"/>
<evidence type="ECO:0000313" key="2">
    <source>
        <dbReference type="EMBL" id="KAF6217640.1"/>
    </source>
</evidence>
<reference evidence="2 3" key="1">
    <citation type="journal article" date="2020" name="Genomics">
        <title>Complete, high-quality genomes from long-read metagenomic sequencing of two wolf lichen thalli reveals enigmatic genome architecture.</title>
        <authorList>
            <person name="McKenzie S.K."/>
            <person name="Walston R.F."/>
            <person name="Allen J.L."/>
        </authorList>
    </citation>
    <scope>NUCLEOTIDE SEQUENCE [LARGE SCALE GENOMIC DNA]</scope>
    <source>
        <strain evidence="2">WasteWater1</strain>
    </source>
</reference>
<dbReference type="GeneID" id="59335143"/>
<evidence type="ECO:0000313" key="3">
    <source>
        <dbReference type="Proteomes" id="UP000593566"/>
    </source>
</evidence>
<protein>
    <submittedName>
        <fullName evidence="2">Uncharacterized protein</fullName>
    </submittedName>
</protein>
<sequence length="330" mass="36186">MFSRSAFFTGRTPPVPEAFPKSATARGKQKDKNEMKQNQSAPHSPSPETSRASRSSSPIQPQLRDSVNESSSNFIGKNASPDHLDVLAEAATSSRAKGAETEARARELIEKEGLNQAERISSIAAEKRHFAEMVHKQAVEEARDPNHKSLCKKVGEMVGQDLAEVTIYPMLDIEHSDKAMIARVKNLLGPSISGDDVVLGKPFVAEQEDSMAILDDESLCGILVTTQSLRGAVRVADLANLKKQREKGFVGYGEVKTHPKELWDSLVMIVKRGQNAVVEGSPTLRLFMRVAQGTAEDVAMLAAEDAWLFRTPAHVGMPPAVWHNYDFTKK</sequence>
<evidence type="ECO:0000256" key="1">
    <source>
        <dbReference type="SAM" id="MobiDB-lite"/>
    </source>
</evidence>
<dbReference type="Proteomes" id="UP000593566">
    <property type="component" value="Unassembled WGS sequence"/>
</dbReference>
<feature type="compositionally biased region" description="Low complexity" evidence="1">
    <location>
        <begin position="46"/>
        <end position="58"/>
    </location>
</feature>
<accession>A0A8H6F6R0</accession>
<feature type="compositionally biased region" description="Polar residues" evidence="1">
    <location>
        <begin position="59"/>
        <end position="75"/>
    </location>
</feature>
<name>A0A8H6F6R0_9LECA</name>
<dbReference type="EMBL" id="JACCJB010000026">
    <property type="protein sequence ID" value="KAF6217640.1"/>
    <property type="molecule type" value="Genomic_DNA"/>
</dbReference>